<accession>A0ABR0RT81</accession>
<evidence type="ECO:0000256" key="3">
    <source>
        <dbReference type="PROSITE-ProRule" id="PRU00023"/>
    </source>
</evidence>
<dbReference type="GeneID" id="89996528"/>
<evidence type="ECO:0000256" key="1">
    <source>
        <dbReference type="ARBA" id="ARBA00022737"/>
    </source>
</evidence>
<dbReference type="PROSITE" id="PS50297">
    <property type="entry name" value="ANK_REP_REGION"/>
    <property type="match status" value="1"/>
</dbReference>
<evidence type="ECO:0000313" key="4">
    <source>
        <dbReference type="EMBL" id="KAK5943798.1"/>
    </source>
</evidence>
<dbReference type="Pfam" id="PF12796">
    <property type="entry name" value="Ank_2"/>
    <property type="match status" value="1"/>
</dbReference>
<gene>
    <name evidence="4" type="ORF">PMZ80_003079</name>
</gene>
<dbReference type="RefSeq" id="XP_064731888.1">
    <property type="nucleotide sequence ID" value="XM_064871508.1"/>
</dbReference>
<evidence type="ECO:0000313" key="5">
    <source>
        <dbReference type="Proteomes" id="UP001334248"/>
    </source>
</evidence>
<dbReference type="Gene3D" id="1.25.40.20">
    <property type="entry name" value="Ankyrin repeat-containing domain"/>
    <property type="match status" value="1"/>
</dbReference>
<proteinExistence type="predicted"/>
<feature type="repeat" description="ANK" evidence="3">
    <location>
        <begin position="75"/>
        <end position="107"/>
    </location>
</feature>
<comment type="caution">
    <text evidence="4">The sequence shown here is derived from an EMBL/GenBank/DDBJ whole genome shotgun (WGS) entry which is preliminary data.</text>
</comment>
<dbReference type="PANTHER" id="PTHR24171:SF11">
    <property type="entry name" value="26S PROTEASOME NON-ATPASE REGULATORY SUBUNIT 10"/>
    <property type="match status" value="1"/>
</dbReference>
<dbReference type="InterPro" id="IPR002110">
    <property type="entry name" value="Ankyrin_rpt"/>
</dbReference>
<organism evidence="4 5">
    <name type="scientific">Knufia obscura</name>
    <dbReference type="NCBI Taxonomy" id="1635080"/>
    <lineage>
        <taxon>Eukaryota</taxon>
        <taxon>Fungi</taxon>
        <taxon>Dikarya</taxon>
        <taxon>Ascomycota</taxon>
        <taxon>Pezizomycotina</taxon>
        <taxon>Eurotiomycetes</taxon>
        <taxon>Chaetothyriomycetidae</taxon>
        <taxon>Chaetothyriales</taxon>
        <taxon>Trichomeriaceae</taxon>
        <taxon>Knufia</taxon>
    </lineage>
</organism>
<reference evidence="4 5" key="1">
    <citation type="journal article" date="2023" name="Res Sq">
        <title>Genomic and morphological characterization of Knufia obscura isolated from the Mars 2020 spacecraft assembly facility.</title>
        <authorList>
            <person name="Chander A.M."/>
            <person name="Teixeira M.M."/>
            <person name="Singh N.K."/>
            <person name="Williams M.P."/>
            <person name="Parker C.W."/>
            <person name="Leo P."/>
            <person name="Stajich J.E."/>
            <person name="Torok T."/>
            <person name="Tighe S."/>
            <person name="Mason C.E."/>
            <person name="Venkateswaran K."/>
        </authorList>
    </citation>
    <scope>NUCLEOTIDE SEQUENCE [LARGE SCALE GENOMIC DNA]</scope>
    <source>
        <strain evidence="4 5">CCFEE 5817</strain>
    </source>
</reference>
<dbReference type="PROSITE" id="PS50088">
    <property type="entry name" value="ANK_REPEAT"/>
    <property type="match status" value="1"/>
</dbReference>
<dbReference type="SMART" id="SM00248">
    <property type="entry name" value="ANK"/>
    <property type="match status" value="3"/>
</dbReference>
<protein>
    <submittedName>
        <fullName evidence="4">Uncharacterized protein</fullName>
    </submittedName>
</protein>
<dbReference type="Proteomes" id="UP001334248">
    <property type="component" value="Unassembled WGS sequence"/>
</dbReference>
<keyword evidence="2 3" id="KW-0040">ANK repeat</keyword>
<sequence length="136" mass="15281">MPTNDASMADMTQLYDTDSNLYGLWFAIFWVTTNTYQKQPQMHPIRLVALLGHEKVLKWMLQSNKNYDVDRSDDAGRTALVWACEFGYEKVVQILLDQGADVNAQGGKYGNALQAASQRGHEKVVQMLLKQGAKAV</sequence>
<dbReference type="PANTHER" id="PTHR24171">
    <property type="entry name" value="ANKYRIN REPEAT DOMAIN-CONTAINING PROTEIN 39-RELATED"/>
    <property type="match status" value="1"/>
</dbReference>
<evidence type="ECO:0000256" key="2">
    <source>
        <dbReference type="ARBA" id="ARBA00023043"/>
    </source>
</evidence>
<name>A0ABR0RT81_9EURO</name>
<dbReference type="EMBL" id="JAVHJV010000003">
    <property type="protein sequence ID" value="KAK5943798.1"/>
    <property type="molecule type" value="Genomic_DNA"/>
</dbReference>
<keyword evidence="5" id="KW-1185">Reference proteome</keyword>
<dbReference type="SUPFAM" id="SSF48403">
    <property type="entry name" value="Ankyrin repeat"/>
    <property type="match status" value="1"/>
</dbReference>
<keyword evidence="1" id="KW-0677">Repeat</keyword>
<dbReference type="InterPro" id="IPR036770">
    <property type="entry name" value="Ankyrin_rpt-contain_sf"/>
</dbReference>